<protein>
    <submittedName>
        <fullName evidence="1">Haloacid dehalogenase-like hydrolase</fullName>
    </submittedName>
</protein>
<organism evidence="1 2">
    <name type="scientific">Aristaeella lactis</name>
    <dbReference type="NCBI Taxonomy" id="3046383"/>
    <lineage>
        <taxon>Bacteria</taxon>
        <taxon>Bacillati</taxon>
        <taxon>Bacillota</taxon>
        <taxon>Clostridia</taxon>
        <taxon>Eubacteriales</taxon>
        <taxon>Aristaeellaceae</taxon>
        <taxon>Aristaeella</taxon>
    </lineage>
</organism>
<keyword evidence="2" id="KW-1185">Reference proteome</keyword>
<evidence type="ECO:0000313" key="2">
    <source>
        <dbReference type="Proteomes" id="UP000192328"/>
    </source>
</evidence>
<accession>A0AC61PP51</accession>
<evidence type="ECO:0000313" key="1">
    <source>
        <dbReference type="EMBL" id="SMC81188.1"/>
    </source>
</evidence>
<reference evidence="1" key="1">
    <citation type="submission" date="2017-04" db="EMBL/GenBank/DDBJ databases">
        <authorList>
            <person name="Varghese N."/>
            <person name="Submissions S."/>
        </authorList>
    </citation>
    <scope>NUCLEOTIDE SEQUENCE</scope>
    <source>
        <strain evidence="1">WTE2008</strain>
    </source>
</reference>
<dbReference type="EMBL" id="FWXZ01000006">
    <property type="protein sequence ID" value="SMC81188.1"/>
    <property type="molecule type" value="Genomic_DNA"/>
</dbReference>
<dbReference type="Proteomes" id="UP000192328">
    <property type="component" value="Unassembled WGS sequence"/>
</dbReference>
<comment type="caution">
    <text evidence="1">The sequence shown here is derived from an EMBL/GenBank/DDBJ whole genome shotgun (WGS) entry which is preliminary data.</text>
</comment>
<proteinExistence type="predicted"/>
<name>A0AC61PP51_9FIRM</name>
<sequence length="210" mass="24321">MKKTTILIDMYGVILEESKGFFIPYTFNAFDQSEYDRLTRQFREENLFTKASNGELTSDEFLTRLGFDDPRFHMVNYIDHCLTLDKGFLPFAEKYASLYDFVLLSNDVSEWSAYITEHHGLDRFFSHKIVSGDVKCRKPDRKIYETALSVTGKKPEECFFVDNSVKNLLAAAELDIEPILFNRDHEEYDGTVVTSFPELAALLDQTNKEC</sequence>
<gene>
    <name evidence="1" type="ORF">SAMN06297397_2637</name>
</gene>